<accession>A0A0P1AYJ5</accession>
<dbReference type="GeneID" id="36397152"/>
<keyword evidence="2" id="KW-1185">Reference proteome</keyword>
<sequence>MLRGGMTKAQRLLNAITSDLLETPPLRAGFKAHIAENANMLLWLLLVFVDLYRTRRGLVKLNVRYSKRKMT</sequence>
<reference evidence="2" key="1">
    <citation type="submission" date="2014-09" db="EMBL/GenBank/DDBJ databases">
        <authorList>
            <person name="Sharma Rahul"/>
            <person name="Thines Marco"/>
        </authorList>
    </citation>
    <scope>NUCLEOTIDE SEQUENCE [LARGE SCALE GENOMIC DNA]</scope>
</reference>
<protein>
    <submittedName>
        <fullName evidence="1">Uncharacterized protein</fullName>
    </submittedName>
</protein>
<organism evidence="1 2">
    <name type="scientific">Plasmopara halstedii</name>
    <name type="common">Downy mildew of sunflower</name>
    <dbReference type="NCBI Taxonomy" id="4781"/>
    <lineage>
        <taxon>Eukaryota</taxon>
        <taxon>Sar</taxon>
        <taxon>Stramenopiles</taxon>
        <taxon>Oomycota</taxon>
        <taxon>Peronosporomycetes</taxon>
        <taxon>Peronosporales</taxon>
        <taxon>Peronosporaceae</taxon>
        <taxon>Plasmopara</taxon>
    </lineage>
</organism>
<evidence type="ECO:0000313" key="2">
    <source>
        <dbReference type="Proteomes" id="UP000054928"/>
    </source>
</evidence>
<dbReference type="RefSeq" id="XP_024582194.1">
    <property type="nucleotide sequence ID" value="XM_024716613.1"/>
</dbReference>
<proteinExistence type="predicted"/>
<dbReference type="AlphaFoldDB" id="A0A0P1AYJ5"/>
<dbReference type="EMBL" id="CCYD01001640">
    <property type="protein sequence ID" value="CEG45825.1"/>
    <property type="molecule type" value="Genomic_DNA"/>
</dbReference>
<dbReference type="Proteomes" id="UP000054928">
    <property type="component" value="Unassembled WGS sequence"/>
</dbReference>
<name>A0A0P1AYJ5_PLAHL</name>
<evidence type="ECO:0000313" key="1">
    <source>
        <dbReference type="EMBL" id="CEG45825.1"/>
    </source>
</evidence>